<dbReference type="AlphaFoldDB" id="A6UNM6"/>
<protein>
    <recommendedName>
        <fullName evidence="4">Cell wall binding repeat 2-containing protein</fullName>
    </recommendedName>
</protein>
<dbReference type="HOGENOM" id="CLU_410854_0_0_2"/>
<keyword evidence="3" id="KW-1185">Reference proteome</keyword>
<dbReference type="Proteomes" id="UP000001107">
    <property type="component" value="Chromosome"/>
</dbReference>
<dbReference type="RefSeq" id="WP_011972002.1">
    <property type="nucleotide sequence ID" value="NC_009634.1"/>
</dbReference>
<dbReference type="OrthoDB" id="60689at2157"/>
<dbReference type="STRING" id="406327.Mevan_0187"/>
<evidence type="ECO:0000313" key="2">
    <source>
        <dbReference type="EMBL" id="ABR54098.1"/>
    </source>
</evidence>
<accession>A6UNM6</accession>
<dbReference type="EMBL" id="CP000742">
    <property type="protein sequence ID" value="ABR54098.1"/>
    <property type="molecule type" value="Genomic_DNA"/>
</dbReference>
<dbReference type="GeneID" id="5325103"/>
<name>A6UNM6_METVS</name>
<organism evidence="2 3">
    <name type="scientific">Methanococcus vannielii (strain ATCC 35089 / DSM 1224 / JCM 13029 / OCM 148 / SB)</name>
    <dbReference type="NCBI Taxonomy" id="406327"/>
    <lineage>
        <taxon>Archaea</taxon>
        <taxon>Methanobacteriati</taxon>
        <taxon>Methanobacteriota</taxon>
        <taxon>Methanomada group</taxon>
        <taxon>Methanococci</taxon>
        <taxon>Methanococcales</taxon>
        <taxon>Methanococcaceae</taxon>
        <taxon>Methanococcus</taxon>
    </lineage>
</organism>
<dbReference type="Gene3D" id="3.40.50.12090">
    <property type="match status" value="1"/>
</dbReference>
<gene>
    <name evidence="2" type="ordered locus">Mevan_0187</name>
</gene>
<dbReference type="KEGG" id="mvn:Mevan_0187"/>
<evidence type="ECO:0000256" key="1">
    <source>
        <dbReference type="SAM" id="MobiDB-lite"/>
    </source>
</evidence>
<dbReference type="Pfam" id="PF04122">
    <property type="entry name" value="CW_binding_2"/>
    <property type="match status" value="1"/>
</dbReference>
<dbReference type="eggNOG" id="arCOG00388">
    <property type="taxonomic scope" value="Archaea"/>
</dbReference>
<evidence type="ECO:0008006" key="4">
    <source>
        <dbReference type="Google" id="ProtNLM"/>
    </source>
</evidence>
<sequence length="672" mass="71546">MKSISFFIPLLLLISAIPTGFAINDEVVVIASTQADAILAAQYAREMGYKFVYTPSDSLSEEAEKTIQNAKNAIIIGGPNAVSENVKNQLSAKIPNVERVFGETRVETSNALFKKLITEKPEALKNVVIAEGFNEDVTPAALSFGAPVLYYSPENFESIQETLRSLNVENAVLMGSNIPNGIRQVASEVSKSTTVASGTVENIVKTVLSAAPRINPSIVNTVSSVVYSSQTTDPLMAAITGYAEGNFGSVVPVTGISRDSINDVISSTTKFTSQISISSDNKEVSESISKTVSESGATPSTTTPSSSGGNKGGSGSSVKPEPEVYFIGIVYDANTDKIVAMKQLSPSSAPDSYSGNVITPLNYTIVSKGSQHIKFADMGSSKDTGNHLEIVSEEKVTLPKLTINSDVSNKSYGGVNITFLGNANALNLVYPIANGAITYGNPLNVTYYGNENFVNNGDKVTAHVISNRQDFRDAMTKSLNGDTTAFINMLNNADNYTTQFNSTSKTAKFMVTPKNHGENIVIITHGDNGLIPLNNNVTVLGFSGFEFLKYRLDMTKAYTSTSVSTTYDFNIGMNLNQTPANNVRYGLIGITKSGYGFTIDIEGKDTNNKNFDVSIVGNKGSSNIVGNSKIVSLNAIKVKEILEAAFTSKTAGAAYSGVSKTNSTTLSIVIDH</sequence>
<dbReference type="eggNOG" id="arCOG06563">
    <property type="taxonomic scope" value="Archaea"/>
</dbReference>
<evidence type="ECO:0000313" key="3">
    <source>
        <dbReference type="Proteomes" id="UP000001107"/>
    </source>
</evidence>
<proteinExistence type="predicted"/>
<reference evidence="2" key="1">
    <citation type="submission" date="2007-06" db="EMBL/GenBank/DDBJ databases">
        <title>Complete sequence of Methanococcus vannielii SB.</title>
        <authorList>
            <consortium name="US DOE Joint Genome Institute"/>
            <person name="Copeland A."/>
            <person name="Lucas S."/>
            <person name="Lapidus A."/>
            <person name="Barry K."/>
            <person name="Glavina del Rio T."/>
            <person name="Dalin E."/>
            <person name="Tice H."/>
            <person name="Pitluck S."/>
            <person name="Chain P."/>
            <person name="Malfatti S."/>
            <person name="Shin M."/>
            <person name="Vergez L."/>
            <person name="Schmutz J."/>
            <person name="Larimer F."/>
            <person name="Land M."/>
            <person name="Hauser L."/>
            <person name="Kyrpides N."/>
            <person name="Anderson I."/>
            <person name="Sieprawska-Lupa M."/>
            <person name="Whitman W.B."/>
            <person name="Richardson P."/>
        </authorList>
    </citation>
    <scope>NUCLEOTIDE SEQUENCE [LARGE SCALE GENOMIC DNA]</scope>
    <source>
        <strain evidence="2">SB</strain>
    </source>
</reference>
<dbReference type="InterPro" id="IPR007253">
    <property type="entry name" value="Cell_wall-bd_2"/>
</dbReference>
<feature type="region of interest" description="Disordered" evidence="1">
    <location>
        <begin position="282"/>
        <end position="318"/>
    </location>
</feature>
<feature type="compositionally biased region" description="Low complexity" evidence="1">
    <location>
        <begin position="293"/>
        <end position="308"/>
    </location>
</feature>